<proteinExistence type="predicted"/>
<organism evidence="3 4">
    <name type="scientific">Planobacterium oryzisoli</name>
    <dbReference type="NCBI Taxonomy" id="2771435"/>
    <lineage>
        <taxon>Bacteria</taxon>
        <taxon>Pseudomonadati</taxon>
        <taxon>Bacteroidota</taxon>
        <taxon>Flavobacteriia</taxon>
        <taxon>Flavobacteriales</taxon>
        <taxon>Weeksellaceae</taxon>
        <taxon>Chryseobacterium group</taxon>
        <taxon>Chryseobacterium</taxon>
    </lineage>
</organism>
<dbReference type="PROSITE" id="PS51352">
    <property type="entry name" value="THIOREDOXIN_2"/>
    <property type="match status" value="1"/>
</dbReference>
<dbReference type="InterPro" id="IPR012336">
    <property type="entry name" value="Thioredoxin-like_fold"/>
</dbReference>
<sequence length="390" mass="44671">MRNLYILLCVLAISLVSGQTSINFEKSDFSTILEKAEKENKLVFLDAFASWCGPCILMEKNVFTDPEVYTYYNQHFINARIDMEKGEGRELAKKYGVNTYPSYLFLNGKGEVVLRGYGYLKEEQFVRLGQDALIQVGGIELKKRFMEGEEDPEFLKQAFGIFIKSDPLFAKQIAERYFSKFTLKELDKLEVAMLLNSVKSATDSNYAKFISLKQNLLEHIPAEALDKLQRQYQINGAIDSALNLETGKWDKDLFLENTKELLTTKQAKELWQEVGLNFFGLTKNFKEYEALALEVMEEERLLEPQLTTQILYTFAENIENKESFRAALDYGIKVHSGHSTPELSYLIAKLYHKLGNRKLALKYATESVALTKEKGADATIPEKLLKEITQ</sequence>
<dbReference type="Proteomes" id="UP000694480">
    <property type="component" value="Unassembled WGS sequence"/>
</dbReference>
<dbReference type="EMBL" id="JADKYY010000002">
    <property type="protein sequence ID" value="MBF5026593.1"/>
    <property type="molecule type" value="Genomic_DNA"/>
</dbReference>
<evidence type="ECO:0000313" key="3">
    <source>
        <dbReference type="EMBL" id="MBF5026593.1"/>
    </source>
</evidence>
<feature type="domain" description="Thioredoxin" evidence="2">
    <location>
        <begin position="15"/>
        <end position="135"/>
    </location>
</feature>
<dbReference type="GO" id="GO:0045454">
    <property type="term" value="P:cell redox homeostasis"/>
    <property type="evidence" value="ECO:0007669"/>
    <property type="project" value="TreeGrafter"/>
</dbReference>
<name>A0A930YUH1_9FLAO</name>
<dbReference type="InterPro" id="IPR036249">
    <property type="entry name" value="Thioredoxin-like_sf"/>
</dbReference>
<evidence type="ECO:0000313" key="4">
    <source>
        <dbReference type="Proteomes" id="UP000694480"/>
    </source>
</evidence>
<dbReference type="InterPro" id="IPR013766">
    <property type="entry name" value="Thioredoxin_domain"/>
</dbReference>
<dbReference type="Gene3D" id="3.40.30.10">
    <property type="entry name" value="Glutaredoxin"/>
    <property type="match status" value="1"/>
</dbReference>
<feature type="chain" id="PRO_5036758949" evidence="1">
    <location>
        <begin position="23"/>
        <end position="390"/>
    </location>
</feature>
<accession>A0A930YUH1</accession>
<dbReference type="AlphaFoldDB" id="A0A930YUH1"/>
<gene>
    <name evidence="3" type="ORF">IC612_02125</name>
</gene>
<keyword evidence="4" id="KW-1185">Reference proteome</keyword>
<comment type="caution">
    <text evidence="3">The sequence shown here is derived from an EMBL/GenBank/DDBJ whole genome shotgun (WGS) entry which is preliminary data.</text>
</comment>
<feature type="signal peptide" evidence="1">
    <location>
        <begin position="1"/>
        <end position="22"/>
    </location>
</feature>
<dbReference type="RefSeq" id="WP_194738527.1">
    <property type="nucleotide sequence ID" value="NZ_JADKYY010000002.1"/>
</dbReference>
<evidence type="ECO:0000259" key="2">
    <source>
        <dbReference type="PROSITE" id="PS51352"/>
    </source>
</evidence>
<dbReference type="Pfam" id="PF13098">
    <property type="entry name" value="Thioredoxin_2"/>
    <property type="match status" value="1"/>
</dbReference>
<protein>
    <submittedName>
        <fullName evidence="3">Thioredoxin fold domain-containing protein</fullName>
    </submittedName>
</protein>
<evidence type="ECO:0000256" key="1">
    <source>
        <dbReference type="SAM" id="SignalP"/>
    </source>
</evidence>
<dbReference type="GO" id="GO:0015035">
    <property type="term" value="F:protein-disulfide reductase activity"/>
    <property type="evidence" value="ECO:0007669"/>
    <property type="project" value="TreeGrafter"/>
</dbReference>
<dbReference type="PANTHER" id="PTHR32234">
    <property type="entry name" value="THIOL:DISULFIDE INTERCHANGE PROTEIN DSBD"/>
    <property type="match status" value="1"/>
</dbReference>
<dbReference type="PANTHER" id="PTHR32234:SF0">
    <property type="entry name" value="THIOL:DISULFIDE INTERCHANGE PROTEIN DSBD"/>
    <property type="match status" value="1"/>
</dbReference>
<reference evidence="3" key="1">
    <citation type="submission" date="2020-11" db="EMBL/GenBank/DDBJ databases">
        <title>Genome seq and assembly of Planobacterium sp.</title>
        <authorList>
            <person name="Chhetri G."/>
        </authorList>
    </citation>
    <scope>NUCLEOTIDE SEQUENCE</scope>
    <source>
        <strain evidence="3">GCR5</strain>
    </source>
</reference>
<dbReference type="SUPFAM" id="SSF52833">
    <property type="entry name" value="Thioredoxin-like"/>
    <property type="match status" value="1"/>
</dbReference>
<keyword evidence="1" id="KW-0732">Signal</keyword>